<protein>
    <submittedName>
        <fullName evidence="2">Uncharacterized protein</fullName>
    </submittedName>
</protein>
<reference evidence="2 3" key="2">
    <citation type="journal article" date="2012" name="Open Biol.">
        <title>Characteristics of nucleosomes and linker DNA regions on the genome of the basidiomycete Mixia osmundae revealed by mono- and dinucleosome mapping.</title>
        <authorList>
            <person name="Nishida H."/>
            <person name="Kondo S."/>
            <person name="Matsumoto T."/>
            <person name="Suzuki Y."/>
            <person name="Yoshikawa H."/>
            <person name="Taylor T.D."/>
            <person name="Sugiyama J."/>
        </authorList>
    </citation>
    <scope>NUCLEOTIDE SEQUENCE [LARGE SCALE GENOMIC DNA]</scope>
    <source>
        <strain evidence="3">CBS 9802 / IAM 14324 / JCM 22182 / KY 12970</strain>
    </source>
</reference>
<feature type="region of interest" description="Disordered" evidence="1">
    <location>
        <begin position="1"/>
        <end position="23"/>
    </location>
</feature>
<dbReference type="AlphaFoldDB" id="G7DVD9"/>
<dbReference type="Proteomes" id="UP000009131">
    <property type="component" value="Unassembled WGS sequence"/>
</dbReference>
<gene>
    <name evidence="2" type="primary">Mo01201</name>
    <name evidence="2" type="ORF">E5Q_01201</name>
</gene>
<dbReference type="InParanoid" id="G7DVD9"/>
<dbReference type="EMBL" id="BABT02000038">
    <property type="protein sequence ID" value="GAA94549.1"/>
    <property type="molecule type" value="Genomic_DNA"/>
</dbReference>
<reference evidence="2 3" key="1">
    <citation type="journal article" date="2011" name="J. Gen. Appl. Microbiol.">
        <title>Draft genome sequencing of the enigmatic basidiomycete Mixia osmundae.</title>
        <authorList>
            <person name="Nishida H."/>
            <person name="Nagatsuka Y."/>
            <person name="Sugiyama J."/>
        </authorList>
    </citation>
    <scope>NUCLEOTIDE SEQUENCE [LARGE SCALE GENOMIC DNA]</scope>
    <source>
        <strain evidence="3">CBS 9802 / IAM 14324 / JCM 22182 / KY 12970</strain>
    </source>
</reference>
<comment type="caution">
    <text evidence="2">The sequence shown here is derived from an EMBL/GenBank/DDBJ whole genome shotgun (WGS) entry which is preliminary data.</text>
</comment>
<name>G7DVD9_MIXOS</name>
<keyword evidence="3" id="KW-1185">Reference proteome</keyword>
<evidence type="ECO:0000313" key="2">
    <source>
        <dbReference type="EMBL" id="GAA94549.1"/>
    </source>
</evidence>
<accession>G7DVD9</accession>
<dbReference type="HOGENOM" id="CLU_1726652_0_0_1"/>
<proteinExistence type="predicted"/>
<organism evidence="2 3">
    <name type="scientific">Mixia osmundae (strain CBS 9802 / IAM 14324 / JCM 22182 / KY 12970)</name>
    <dbReference type="NCBI Taxonomy" id="764103"/>
    <lineage>
        <taxon>Eukaryota</taxon>
        <taxon>Fungi</taxon>
        <taxon>Dikarya</taxon>
        <taxon>Basidiomycota</taxon>
        <taxon>Pucciniomycotina</taxon>
        <taxon>Mixiomycetes</taxon>
        <taxon>Mixiales</taxon>
        <taxon>Mixiaceae</taxon>
        <taxon>Mixia</taxon>
    </lineage>
</organism>
<evidence type="ECO:0000313" key="3">
    <source>
        <dbReference type="Proteomes" id="UP000009131"/>
    </source>
</evidence>
<feature type="non-terminal residue" evidence="2">
    <location>
        <position position="152"/>
    </location>
</feature>
<sequence length="152" mass="17129">MRFSADDVASSDPAGPDETEESEVSWIERLRERLARSSQATQSYLDRYASDHHLLVARHDELCALLHAKDEQLAEQNALITTMRSRLLDLELQMTGPRDATDFAAEFRLTPTEQADLLAFSRKAKLPRHVATSAIFWTRSQAVKAGAFQRGE</sequence>
<evidence type="ECO:0000256" key="1">
    <source>
        <dbReference type="SAM" id="MobiDB-lite"/>
    </source>
</evidence>